<reference evidence="2 3" key="1">
    <citation type="journal article" date="2014" name="Genome Announc.">
        <title>Draft Genome Sequence of Paenibacillus pini JCM 16418T, Isolated from the Rhizosphere of Pine Tree.</title>
        <authorList>
            <person name="Yuki M."/>
            <person name="Oshima K."/>
            <person name="Suda W."/>
            <person name="Oshida Y."/>
            <person name="Kitamura K."/>
            <person name="Iida Y."/>
            <person name="Hattori M."/>
            <person name="Ohkuma M."/>
        </authorList>
    </citation>
    <scope>NUCLEOTIDE SEQUENCE [LARGE SCALE GENOMIC DNA]</scope>
    <source>
        <strain evidence="2 3">JCM 16418</strain>
    </source>
</reference>
<dbReference type="EMBL" id="BAVZ01000025">
    <property type="protein sequence ID" value="GAF10491.1"/>
    <property type="molecule type" value="Genomic_DNA"/>
</dbReference>
<comment type="caution">
    <text evidence="2">The sequence shown here is derived from an EMBL/GenBank/DDBJ whole genome shotgun (WGS) entry which is preliminary data.</text>
</comment>
<dbReference type="AlphaFoldDB" id="W7Z0J9"/>
<keyword evidence="1" id="KW-0732">Signal</keyword>
<sequence length="123" mass="13064">MKKIMSFTVAFGLMASLGTAAFADSASTTTSTTTTPVVTTTTTKTVVAPVLDEPLIKANNSVDSPNLPVILTKVTQFYYEPNGKVAGAVAPQVIATTGNRVTDVIGEWVEVYTWLGKSWIHVL</sequence>
<evidence type="ECO:0000313" key="2">
    <source>
        <dbReference type="EMBL" id="GAF10491.1"/>
    </source>
</evidence>
<dbReference type="OrthoDB" id="2666323at2"/>
<accession>W7Z0J9</accession>
<gene>
    <name evidence="2" type="ORF">JCM16418_4700</name>
</gene>
<dbReference type="RefSeq" id="WP_036652937.1">
    <property type="nucleotide sequence ID" value="NZ_BAVZ01000025.1"/>
</dbReference>
<protein>
    <recommendedName>
        <fullName evidence="4">SH3b domain-containing protein</fullName>
    </recommendedName>
</protein>
<evidence type="ECO:0008006" key="4">
    <source>
        <dbReference type="Google" id="ProtNLM"/>
    </source>
</evidence>
<name>W7Z0J9_9BACL</name>
<feature type="signal peptide" evidence="1">
    <location>
        <begin position="1"/>
        <end position="20"/>
    </location>
</feature>
<organism evidence="2 3">
    <name type="scientific">Paenibacillus pini JCM 16418</name>
    <dbReference type="NCBI Taxonomy" id="1236976"/>
    <lineage>
        <taxon>Bacteria</taxon>
        <taxon>Bacillati</taxon>
        <taxon>Bacillota</taxon>
        <taxon>Bacilli</taxon>
        <taxon>Bacillales</taxon>
        <taxon>Paenibacillaceae</taxon>
        <taxon>Paenibacillus</taxon>
    </lineage>
</organism>
<dbReference type="eggNOG" id="ENOG502ZG01">
    <property type="taxonomic scope" value="Bacteria"/>
</dbReference>
<evidence type="ECO:0000256" key="1">
    <source>
        <dbReference type="SAM" id="SignalP"/>
    </source>
</evidence>
<feature type="chain" id="PRO_5039376665" description="SH3b domain-containing protein" evidence="1">
    <location>
        <begin position="21"/>
        <end position="123"/>
    </location>
</feature>
<evidence type="ECO:0000313" key="3">
    <source>
        <dbReference type="Proteomes" id="UP000019364"/>
    </source>
</evidence>
<proteinExistence type="predicted"/>
<dbReference type="Proteomes" id="UP000019364">
    <property type="component" value="Unassembled WGS sequence"/>
</dbReference>
<keyword evidence="3" id="KW-1185">Reference proteome</keyword>